<gene>
    <name evidence="6" type="ORF">TSACC_21942</name>
</gene>
<evidence type="ECO:0000256" key="3">
    <source>
        <dbReference type="SAM" id="SignalP"/>
    </source>
</evidence>
<feature type="transmembrane region" description="Helical" evidence="2">
    <location>
        <begin position="679"/>
        <end position="705"/>
    </location>
</feature>
<feature type="chain" id="PRO_5007524754" evidence="3">
    <location>
        <begin position="26"/>
        <end position="729"/>
    </location>
</feature>
<evidence type="ECO:0000313" key="7">
    <source>
        <dbReference type="Proteomes" id="UP000076023"/>
    </source>
</evidence>
<keyword evidence="3" id="KW-0732">Signal</keyword>
<feature type="domain" description="DUF3857" evidence="5">
    <location>
        <begin position="74"/>
        <end position="239"/>
    </location>
</feature>
<protein>
    <submittedName>
        <fullName evidence="6">Transglutaminase-like superfamily protein</fullName>
    </submittedName>
</protein>
<keyword evidence="7" id="KW-1185">Reference proteome</keyword>
<evidence type="ECO:0000313" key="6">
    <source>
        <dbReference type="EMBL" id="GAT33525.1"/>
    </source>
</evidence>
<keyword evidence="2" id="KW-1133">Transmembrane helix</keyword>
<dbReference type="InterPro" id="IPR024618">
    <property type="entry name" value="DUF3857"/>
</dbReference>
<dbReference type="EMBL" id="BDCO01000002">
    <property type="protein sequence ID" value="GAT33525.1"/>
    <property type="molecule type" value="Genomic_DNA"/>
</dbReference>
<proteinExistence type="predicted"/>
<dbReference type="Gene3D" id="3.10.620.30">
    <property type="match status" value="1"/>
</dbReference>
<name>A0A146G731_TERSA</name>
<evidence type="ECO:0000256" key="2">
    <source>
        <dbReference type="SAM" id="Phobius"/>
    </source>
</evidence>
<evidence type="ECO:0000259" key="4">
    <source>
        <dbReference type="Pfam" id="PF01841"/>
    </source>
</evidence>
<dbReference type="SUPFAM" id="SSF54001">
    <property type="entry name" value="Cysteine proteinases"/>
    <property type="match status" value="1"/>
</dbReference>
<dbReference type="OrthoDB" id="8595007at2"/>
<organism evidence="6 7">
    <name type="scientific">Terrimicrobium sacchariphilum</name>
    <dbReference type="NCBI Taxonomy" id="690879"/>
    <lineage>
        <taxon>Bacteria</taxon>
        <taxon>Pseudomonadati</taxon>
        <taxon>Verrucomicrobiota</taxon>
        <taxon>Terrimicrobiia</taxon>
        <taxon>Terrimicrobiales</taxon>
        <taxon>Terrimicrobiaceae</taxon>
        <taxon>Terrimicrobium</taxon>
    </lineage>
</organism>
<dbReference type="Pfam" id="PF12969">
    <property type="entry name" value="DUF3857"/>
    <property type="match status" value="1"/>
</dbReference>
<feature type="region of interest" description="Disordered" evidence="1">
    <location>
        <begin position="28"/>
        <end position="57"/>
    </location>
</feature>
<dbReference type="Pfam" id="PF01841">
    <property type="entry name" value="Transglut_core"/>
    <property type="match status" value="1"/>
</dbReference>
<dbReference type="Gene3D" id="2.60.40.3140">
    <property type="match status" value="1"/>
</dbReference>
<evidence type="ECO:0000256" key="1">
    <source>
        <dbReference type="SAM" id="MobiDB-lite"/>
    </source>
</evidence>
<dbReference type="RefSeq" id="WP_075079251.1">
    <property type="nucleotide sequence ID" value="NZ_BDCO01000002.1"/>
</dbReference>
<accession>A0A146G731</accession>
<keyword evidence="2" id="KW-0472">Membrane</keyword>
<dbReference type="InterPro" id="IPR038765">
    <property type="entry name" value="Papain-like_cys_pep_sf"/>
</dbReference>
<feature type="domain" description="Transglutaminase-like" evidence="4">
    <location>
        <begin position="292"/>
        <end position="391"/>
    </location>
</feature>
<dbReference type="STRING" id="690879.TSACC_21942"/>
<keyword evidence="2" id="KW-0812">Transmembrane</keyword>
<evidence type="ECO:0000259" key="5">
    <source>
        <dbReference type="Pfam" id="PF12969"/>
    </source>
</evidence>
<sequence>MKAGRKGIALWSIVCLLAFSHPVSAETPSEEQAVRKGPAPAWAQPEKVPPPVDKKERNGSRVWLLQDEQNNAAEQTSYHHYARQFSTKSSVENDSSITILVDPTYQHLVLNKLVIHRDGKEIDRLPDQEIRTLHREEQLDRNMFDGQLSVIMVLNDIRVGDVVEYAFTYEGENPIFGGKFMDSFGTIGDEPVSSLHYRLLWPRDRTLQVRSHNSDLAPTQNTLSDGTTEYRWTASNVRPLIPDDTLPDWYDPWGWVQLSEWKSWSDVARWGAPLYNTSEELPDEIKQEVARIRTLPKPEDQIRAALWYVQDNIRYLGIEIGPNAHKPHALSEIVSRRFGDCKDKAVLLCAMLRDLGFQADPALVTTEGWLKHDNWLPSAWAFNHVVVHLSLDGKTYWLDPTEDNQGGALGDIYFPDYHQALVLRDDTTDLTEIKAGGYDKTVTDVKENYDFPDFSGLVNLSVETVYRGHAADVMRRNLENYSQEEITKNYRSFYGRDHENIQSVEVPEFTDDRSRNIITCREKYVIRDFWKNDDDEDHLKGKVDADIVSQRLSRPESSSREMPYALDYPARVNSVIELSFPRSMNFDSDSETVNDPSFHYSFTATPDGSRLTLRHKYEAKADHVPSYRMSGYLSNLDRAYGSTGYMITVPHSWTKGGTQEESEEVKTPPRSSPAWKTSAVIILAAGAAGLLMGSLFLLLFAVLAFRMHRRAKPVPASPFQPPGNRPPGT</sequence>
<reference evidence="7" key="1">
    <citation type="journal article" date="2017" name="Genome Announc.">
        <title>Draft Genome Sequence of Terrimicrobium sacchariphilum NM-5T, a Facultative Anaerobic Soil Bacterium of the Class Spartobacteria.</title>
        <authorList>
            <person name="Qiu Y.L."/>
            <person name="Tourlousse D.M."/>
            <person name="Matsuura N."/>
            <person name="Ohashi A."/>
            <person name="Sekiguchi Y."/>
        </authorList>
    </citation>
    <scope>NUCLEOTIDE SEQUENCE [LARGE SCALE GENOMIC DNA]</scope>
    <source>
        <strain evidence="7">NM-5</strain>
    </source>
</reference>
<dbReference type="Proteomes" id="UP000076023">
    <property type="component" value="Unassembled WGS sequence"/>
</dbReference>
<dbReference type="AlphaFoldDB" id="A0A146G731"/>
<dbReference type="InterPro" id="IPR002931">
    <property type="entry name" value="Transglutaminase-like"/>
</dbReference>
<dbReference type="InParanoid" id="A0A146G731"/>
<feature type="signal peptide" evidence="3">
    <location>
        <begin position="1"/>
        <end position="25"/>
    </location>
</feature>
<comment type="caution">
    <text evidence="6">The sequence shown here is derived from an EMBL/GenBank/DDBJ whole genome shotgun (WGS) entry which is preliminary data.</text>
</comment>